<gene>
    <name evidence="2" type="ORF">ACFO0N_13315</name>
</gene>
<organism evidence="2 3">
    <name type="scientific">Halobium salinum</name>
    <dbReference type="NCBI Taxonomy" id="1364940"/>
    <lineage>
        <taxon>Archaea</taxon>
        <taxon>Methanobacteriati</taxon>
        <taxon>Methanobacteriota</taxon>
        <taxon>Stenosarchaea group</taxon>
        <taxon>Halobacteria</taxon>
        <taxon>Halobacteriales</taxon>
        <taxon>Haloferacaceae</taxon>
        <taxon>Halobium</taxon>
    </lineage>
</organism>
<reference evidence="2 3" key="1">
    <citation type="journal article" date="2019" name="Int. J. Syst. Evol. Microbiol.">
        <title>The Global Catalogue of Microorganisms (GCM) 10K type strain sequencing project: providing services to taxonomists for standard genome sequencing and annotation.</title>
        <authorList>
            <consortium name="The Broad Institute Genomics Platform"/>
            <consortium name="The Broad Institute Genome Sequencing Center for Infectious Disease"/>
            <person name="Wu L."/>
            <person name="Ma J."/>
        </authorList>
    </citation>
    <scope>NUCLEOTIDE SEQUENCE [LARGE SCALE GENOMIC DNA]</scope>
    <source>
        <strain evidence="2 3">CGMCC 1.12553</strain>
    </source>
</reference>
<dbReference type="Pfam" id="PF00535">
    <property type="entry name" value="Glycos_transf_2"/>
    <property type="match status" value="1"/>
</dbReference>
<dbReference type="PANTHER" id="PTHR22916:SF3">
    <property type="entry name" value="UDP-GLCNAC:BETAGAL BETA-1,3-N-ACETYLGLUCOSAMINYLTRANSFERASE-LIKE PROTEIN 1"/>
    <property type="match status" value="1"/>
</dbReference>
<dbReference type="Gene3D" id="3.90.550.10">
    <property type="entry name" value="Spore Coat Polysaccharide Biosynthesis Protein SpsA, Chain A"/>
    <property type="match status" value="1"/>
</dbReference>
<dbReference type="AlphaFoldDB" id="A0ABD5PDY3"/>
<sequence length="306" mass="34075">MPDRNAEGRPTVSVVVPTHFRNDRLHEALESVEAQTLAPEEVEVVVVDDSGERHAEPVAEEFDVPYVGFEENRGANVARTVGTEETTGRYIQFLDDDDVLKPEKLERQVDLLDRSPDVGVVYCGMEFEDGRLASPNPDVRGNVLDHALAFTLYPCQTTTMLTERSLVESICPMQDSPGADDLRWMVEFARRTEFDFVEEPLVDRGVIEDSRGKSMGVYHGRRKIIEEYDDLYAERAPTVRAKALASTHHFRAWKLLEDSTWSAGAIASYGRAAAHDPSAYSAGLLVASVLGRPGVEFGSRAYERIA</sequence>
<dbReference type="SUPFAM" id="SSF53448">
    <property type="entry name" value="Nucleotide-diphospho-sugar transferases"/>
    <property type="match status" value="1"/>
</dbReference>
<evidence type="ECO:0000313" key="2">
    <source>
        <dbReference type="EMBL" id="MFC4358923.1"/>
    </source>
</evidence>
<dbReference type="GO" id="GO:0016758">
    <property type="term" value="F:hexosyltransferase activity"/>
    <property type="evidence" value="ECO:0007669"/>
    <property type="project" value="UniProtKB-ARBA"/>
</dbReference>
<dbReference type="InterPro" id="IPR001173">
    <property type="entry name" value="Glyco_trans_2-like"/>
</dbReference>
<dbReference type="EMBL" id="JBHSDS010000007">
    <property type="protein sequence ID" value="MFC4358923.1"/>
    <property type="molecule type" value="Genomic_DNA"/>
</dbReference>
<evidence type="ECO:0000259" key="1">
    <source>
        <dbReference type="Pfam" id="PF00535"/>
    </source>
</evidence>
<keyword evidence="3" id="KW-1185">Reference proteome</keyword>
<evidence type="ECO:0000313" key="3">
    <source>
        <dbReference type="Proteomes" id="UP001595921"/>
    </source>
</evidence>
<dbReference type="PANTHER" id="PTHR22916">
    <property type="entry name" value="GLYCOSYLTRANSFERASE"/>
    <property type="match status" value="1"/>
</dbReference>
<feature type="domain" description="Glycosyltransferase 2-like" evidence="1">
    <location>
        <begin position="13"/>
        <end position="136"/>
    </location>
</feature>
<dbReference type="CDD" id="cd00761">
    <property type="entry name" value="Glyco_tranf_GTA_type"/>
    <property type="match status" value="1"/>
</dbReference>
<proteinExistence type="predicted"/>
<protein>
    <submittedName>
        <fullName evidence="2">Glycosyltransferase family 2 protein</fullName>
    </submittedName>
</protein>
<dbReference type="InterPro" id="IPR029044">
    <property type="entry name" value="Nucleotide-diphossugar_trans"/>
</dbReference>
<dbReference type="RefSeq" id="WP_267619859.1">
    <property type="nucleotide sequence ID" value="NZ_JAODIW010000004.1"/>
</dbReference>
<comment type="caution">
    <text evidence="2">The sequence shown here is derived from an EMBL/GenBank/DDBJ whole genome shotgun (WGS) entry which is preliminary data.</text>
</comment>
<dbReference type="Proteomes" id="UP001595921">
    <property type="component" value="Unassembled WGS sequence"/>
</dbReference>
<accession>A0ABD5PDY3</accession>
<name>A0ABD5PDY3_9EURY</name>